<dbReference type="EMBL" id="CAXAMN010008891">
    <property type="protein sequence ID" value="CAK9027051.1"/>
    <property type="molecule type" value="Genomic_DNA"/>
</dbReference>
<protein>
    <submittedName>
        <fullName evidence="2">Uncharacterized protein</fullName>
    </submittedName>
</protein>
<sequence length="103" mass="11766">MLEPAASRMFLSPCLSYSLSEHTLLPACTSFVHLGFYWLVNPDHLALGASRHHCTAGHCWSLLPHLPRMPHAWLDNAWLLAIFCMAYLCTLFHWLHRTLGLLL</sequence>
<name>A0ABP0KK66_9DINO</name>
<proteinExistence type="predicted"/>
<keyword evidence="3" id="KW-1185">Reference proteome</keyword>
<evidence type="ECO:0000313" key="3">
    <source>
        <dbReference type="Proteomes" id="UP001642484"/>
    </source>
</evidence>
<keyword evidence="1" id="KW-1133">Transmembrane helix</keyword>
<organism evidence="2 3">
    <name type="scientific">Durusdinium trenchii</name>
    <dbReference type="NCBI Taxonomy" id="1381693"/>
    <lineage>
        <taxon>Eukaryota</taxon>
        <taxon>Sar</taxon>
        <taxon>Alveolata</taxon>
        <taxon>Dinophyceae</taxon>
        <taxon>Suessiales</taxon>
        <taxon>Symbiodiniaceae</taxon>
        <taxon>Durusdinium</taxon>
    </lineage>
</organism>
<dbReference type="Proteomes" id="UP001642484">
    <property type="component" value="Unassembled WGS sequence"/>
</dbReference>
<reference evidence="2 3" key="1">
    <citation type="submission" date="2024-02" db="EMBL/GenBank/DDBJ databases">
        <authorList>
            <person name="Chen Y."/>
            <person name="Shah S."/>
            <person name="Dougan E. K."/>
            <person name="Thang M."/>
            <person name="Chan C."/>
        </authorList>
    </citation>
    <scope>NUCLEOTIDE SEQUENCE [LARGE SCALE GENOMIC DNA]</scope>
</reference>
<comment type="caution">
    <text evidence="2">The sequence shown here is derived from an EMBL/GenBank/DDBJ whole genome shotgun (WGS) entry which is preliminary data.</text>
</comment>
<keyword evidence="1" id="KW-0472">Membrane</keyword>
<accession>A0ABP0KK66</accession>
<feature type="transmembrane region" description="Helical" evidence="1">
    <location>
        <begin position="77"/>
        <end position="95"/>
    </location>
</feature>
<keyword evidence="1" id="KW-0812">Transmembrane</keyword>
<evidence type="ECO:0000256" key="1">
    <source>
        <dbReference type="SAM" id="Phobius"/>
    </source>
</evidence>
<gene>
    <name evidence="2" type="ORF">CCMP2556_LOCUS16609</name>
</gene>
<evidence type="ECO:0000313" key="2">
    <source>
        <dbReference type="EMBL" id="CAK9027051.1"/>
    </source>
</evidence>